<feature type="non-terminal residue" evidence="7">
    <location>
        <position position="1"/>
    </location>
</feature>
<feature type="transmembrane region" description="Helical" evidence="6">
    <location>
        <begin position="29"/>
        <end position="46"/>
    </location>
</feature>
<evidence type="ECO:0000313" key="7">
    <source>
        <dbReference type="EMBL" id="KAF3946225.1"/>
    </source>
</evidence>
<dbReference type="Gene3D" id="3.30.70.1350">
    <property type="entry name" value="Cation efflux protein, cytoplasmic domain"/>
    <property type="match status" value="1"/>
</dbReference>
<reference evidence="7" key="1">
    <citation type="submission" date="2020-03" db="EMBL/GenBank/DDBJ databases">
        <title>Castanea mollissima Vanexum genome sequencing.</title>
        <authorList>
            <person name="Staton M."/>
        </authorList>
    </citation>
    <scope>NUCLEOTIDE SEQUENCE</scope>
    <source>
        <tissue evidence="7">Leaf</tissue>
    </source>
</reference>
<evidence type="ECO:0000256" key="1">
    <source>
        <dbReference type="ARBA" id="ARBA00004141"/>
    </source>
</evidence>
<evidence type="ECO:0000256" key="3">
    <source>
        <dbReference type="ARBA" id="ARBA00022692"/>
    </source>
</evidence>
<sequence>QAYKGSSETEMDDWSNDLCNYAAVLAIRYYWWIDPTGAIIILLYTMHSWKKTFFENLFALIGRTAPPEILDRLTSLVLEHHEDIKQIGRLTAYTSGPDQYFVEVDIVLPQDMVQSKTRDIVGTLQVKLSQLPEVARAFVREYDSRAEHRIMVDDKDDDEDCKN</sequence>
<evidence type="ECO:0000256" key="2">
    <source>
        <dbReference type="ARBA" id="ARBA00022448"/>
    </source>
</evidence>
<dbReference type="GO" id="GO:0016020">
    <property type="term" value="C:membrane"/>
    <property type="evidence" value="ECO:0007669"/>
    <property type="project" value="UniProtKB-SubCell"/>
</dbReference>
<dbReference type="GO" id="GO:0008324">
    <property type="term" value="F:monoatomic cation transmembrane transporter activity"/>
    <property type="evidence" value="ECO:0007669"/>
    <property type="project" value="TreeGrafter"/>
</dbReference>
<evidence type="ECO:0008006" key="9">
    <source>
        <dbReference type="Google" id="ProtNLM"/>
    </source>
</evidence>
<evidence type="ECO:0000313" key="8">
    <source>
        <dbReference type="Proteomes" id="UP000737018"/>
    </source>
</evidence>
<evidence type="ECO:0000256" key="5">
    <source>
        <dbReference type="ARBA" id="ARBA00023136"/>
    </source>
</evidence>
<dbReference type="InterPro" id="IPR036837">
    <property type="entry name" value="Cation_efflux_CTD_sf"/>
</dbReference>
<dbReference type="EMBL" id="JRKL02009704">
    <property type="protein sequence ID" value="KAF3946225.1"/>
    <property type="molecule type" value="Genomic_DNA"/>
</dbReference>
<accession>A0A8J4V9C1</accession>
<gene>
    <name evidence="7" type="ORF">CMV_027486</name>
</gene>
<dbReference type="PANTHER" id="PTHR43840:SF2">
    <property type="entry name" value="METAL TOLERANCE PROTEIN 9"/>
    <property type="match status" value="1"/>
</dbReference>
<proteinExistence type="predicted"/>
<comment type="subcellular location">
    <subcellularLocation>
        <location evidence="1">Membrane</location>
        <topology evidence="1">Multi-pass membrane protein</topology>
    </subcellularLocation>
</comment>
<protein>
    <recommendedName>
        <fullName evidence="9">Cation efflux protein cytoplasmic domain-containing protein</fullName>
    </recommendedName>
</protein>
<dbReference type="AlphaFoldDB" id="A0A8J4V9C1"/>
<keyword evidence="4 6" id="KW-1133">Transmembrane helix</keyword>
<keyword evidence="5 6" id="KW-0472">Membrane</keyword>
<dbReference type="SUPFAM" id="SSF161111">
    <property type="entry name" value="Cation efflux protein transmembrane domain-like"/>
    <property type="match status" value="1"/>
</dbReference>
<name>A0A8J4V9C1_9ROSI</name>
<dbReference type="SUPFAM" id="SSF160240">
    <property type="entry name" value="Cation efflux protein cytoplasmic domain-like"/>
    <property type="match status" value="1"/>
</dbReference>
<keyword evidence="3 6" id="KW-0812">Transmembrane</keyword>
<keyword evidence="2" id="KW-0813">Transport</keyword>
<dbReference type="InterPro" id="IPR027469">
    <property type="entry name" value="Cation_efflux_TMD_sf"/>
</dbReference>
<evidence type="ECO:0000256" key="6">
    <source>
        <dbReference type="SAM" id="Phobius"/>
    </source>
</evidence>
<dbReference type="OrthoDB" id="78296at2759"/>
<dbReference type="InterPro" id="IPR050291">
    <property type="entry name" value="CDF_Transporter"/>
</dbReference>
<organism evidence="7 8">
    <name type="scientific">Castanea mollissima</name>
    <name type="common">Chinese chestnut</name>
    <dbReference type="NCBI Taxonomy" id="60419"/>
    <lineage>
        <taxon>Eukaryota</taxon>
        <taxon>Viridiplantae</taxon>
        <taxon>Streptophyta</taxon>
        <taxon>Embryophyta</taxon>
        <taxon>Tracheophyta</taxon>
        <taxon>Spermatophyta</taxon>
        <taxon>Magnoliopsida</taxon>
        <taxon>eudicotyledons</taxon>
        <taxon>Gunneridae</taxon>
        <taxon>Pentapetalae</taxon>
        <taxon>rosids</taxon>
        <taxon>fabids</taxon>
        <taxon>Fagales</taxon>
        <taxon>Fagaceae</taxon>
        <taxon>Castanea</taxon>
    </lineage>
</organism>
<dbReference type="Proteomes" id="UP000737018">
    <property type="component" value="Unassembled WGS sequence"/>
</dbReference>
<comment type="caution">
    <text evidence="7">The sequence shown here is derived from an EMBL/GenBank/DDBJ whole genome shotgun (WGS) entry which is preliminary data.</text>
</comment>
<keyword evidence="8" id="KW-1185">Reference proteome</keyword>
<dbReference type="PANTHER" id="PTHR43840">
    <property type="entry name" value="MITOCHONDRIAL METAL TRANSPORTER 1-RELATED"/>
    <property type="match status" value="1"/>
</dbReference>
<evidence type="ECO:0000256" key="4">
    <source>
        <dbReference type="ARBA" id="ARBA00022989"/>
    </source>
</evidence>